<evidence type="ECO:0000313" key="4">
    <source>
        <dbReference type="Proteomes" id="UP000619486"/>
    </source>
</evidence>
<evidence type="ECO:0000256" key="1">
    <source>
        <dbReference type="SAM" id="Coils"/>
    </source>
</evidence>
<accession>A0A918H9D1</accession>
<evidence type="ECO:0000256" key="2">
    <source>
        <dbReference type="SAM" id="MobiDB-lite"/>
    </source>
</evidence>
<keyword evidence="4" id="KW-1185">Reference proteome</keyword>
<proteinExistence type="predicted"/>
<dbReference type="EMBL" id="BMQQ01000016">
    <property type="protein sequence ID" value="GGT43651.1"/>
    <property type="molecule type" value="Genomic_DNA"/>
</dbReference>
<dbReference type="AlphaFoldDB" id="A0A918H9D1"/>
<reference evidence="3" key="2">
    <citation type="submission" date="2020-09" db="EMBL/GenBank/DDBJ databases">
        <authorList>
            <person name="Sun Q."/>
            <person name="Ohkuma M."/>
        </authorList>
    </citation>
    <scope>NUCLEOTIDE SEQUENCE</scope>
    <source>
        <strain evidence="3">JCM 3172</strain>
    </source>
</reference>
<dbReference type="RefSeq" id="WP_189203087.1">
    <property type="nucleotide sequence ID" value="NZ_BMQQ01000016.1"/>
</dbReference>
<feature type="coiled-coil region" evidence="1">
    <location>
        <begin position="38"/>
        <end position="72"/>
    </location>
</feature>
<evidence type="ECO:0000313" key="3">
    <source>
        <dbReference type="EMBL" id="GGT43651.1"/>
    </source>
</evidence>
<comment type="caution">
    <text evidence="3">The sequence shown here is derived from an EMBL/GenBank/DDBJ whole genome shotgun (WGS) entry which is preliminary data.</text>
</comment>
<name>A0A918H9D1_9ACTN</name>
<feature type="compositionally biased region" description="Basic and acidic residues" evidence="2">
    <location>
        <begin position="125"/>
        <end position="150"/>
    </location>
</feature>
<dbReference type="Proteomes" id="UP000619486">
    <property type="component" value="Unassembled WGS sequence"/>
</dbReference>
<sequence>MNAARVTAAAGVILAAMQTRQTAAGIAAALESACLLQSPEIAAEMSALRARVAELEAERHSTNEALSDAAQALRVQRDRITGLEALTPAPIQTCRTCGAGYTYGQPCSTCEFQARMATELAARQRQQEDPHDGPNHHDYALGRDLPEVTS</sequence>
<gene>
    <name evidence="3" type="ORF">GCM10014713_41710</name>
</gene>
<protein>
    <submittedName>
        <fullName evidence="3">Uncharacterized protein</fullName>
    </submittedName>
</protein>
<feature type="region of interest" description="Disordered" evidence="2">
    <location>
        <begin position="121"/>
        <end position="150"/>
    </location>
</feature>
<reference evidence="3" key="1">
    <citation type="journal article" date="2014" name="Int. J. Syst. Evol. Microbiol.">
        <title>Complete genome sequence of Corynebacterium casei LMG S-19264T (=DSM 44701T), isolated from a smear-ripened cheese.</title>
        <authorList>
            <consortium name="US DOE Joint Genome Institute (JGI-PGF)"/>
            <person name="Walter F."/>
            <person name="Albersmeier A."/>
            <person name="Kalinowski J."/>
            <person name="Ruckert C."/>
        </authorList>
    </citation>
    <scope>NUCLEOTIDE SEQUENCE</scope>
    <source>
        <strain evidence="3">JCM 3172</strain>
    </source>
</reference>
<organism evidence="3 4">
    <name type="scientific">Streptomyces purpureus</name>
    <dbReference type="NCBI Taxonomy" id="1951"/>
    <lineage>
        <taxon>Bacteria</taxon>
        <taxon>Bacillati</taxon>
        <taxon>Actinomycetota</taxon>
        <taxon>Actinomycetes</taxon>
        <taxon>Kitasatosporales</taxon>
        <taxon>Streptomycetaceae</taxon>
        <taxon>Streptomyces</taxon>
    </lineage>
</organism>
<keyword evidence="1" id="KW-0175">Coiled coil</keyword>